<comment type="subcellular location">
    <subcellularLocation>
        <location evidence="1">Nucleus</location>
    </subcellularLocation>
</comment>
<keyword evidence="5" id="KW-0804">Transcription</keyword>
<reference evidence="7" key="1">
    <citation type="submission" date="2023-07" db="EMBL/GenBank/DDBJ databases">
        <title>Chromosome-level genome assembly of Artemia franciscana.</title>
        <authorList>
            <person name="Jo E."/>
        </authorList>
    </citation>
    <scope>NUCLEOTIDE SEQUENCE</scope>
    <source>
        <tissue evidence="7">Whole body</tissue>
    </source>
</reference>
<dbReference type="AlphaFoldDB" id="A0AA88IHG6"/>
<dbReference type="PANTHER" id="PTHR12144:SF0">
    <property type="entry name" value="NEGATIVE ELONGATION FACTOR C_D"/>
    <property type="match status" value="1"/>
</dbReference>
<keyword evidence="8" id="KW-1185">Reference proteome</keyword>
<keyword evidence="6" id="KW-0539">Nucleus</keyword>
<evidence type="ECO:0000256" key="6">
    <source>
        <dbReference type="ARBA" id="ARBA00023242"/>
    </source>
</evidence>
<keyword evidence="3" id="KW-0678">Repressor</keyword>
<gene>
    <name evidence="7" type="ORF">QYM36_002481</name>
</gene>
<evidence type="ECO:0008006" key="9">
    <source>
        <dbReference type="Google" id="ProtNLM"/>
    </source>
</evidence>
<dbReference type="InterPro" id="IPR006942">
    <property type="entry name" value="TH1"/>
</dbReference>
<sequence>MNLPHTNLQYADDLNEDTEMEDGLSSENSEEVREECLKSFRSPDYIMEPGIFNELKRYFIAGGDPEQVIDLLSKNYMATAQMANLMAEWLILAGTNIADVQSMVENHMKELVLKSFDPKKADKIFSEDGETPSWLTEIIGHPTWRSLIYRLAEEYPDCLILNFTIKLISDAGFQSEITSISTAAQQIEVFSRILKTSISSYLESSDDDEKSKLIEDCA</sequence>
<dbReference type="Pfam" id="PF04858">
    <property type="entry name" value="TH1"/>
    <property type="match status" value="1"/>
</dbReference>
<evidence type="ECO:0000256" key="3">
    <source>
        <dbReference type="ARBA" id="ARBA00022491"/>
    </source>
</evidence>
<evidence type="ECO:0000256" key="4">
    <source>
        <dbReference type="ARBA" id="ARBA00023015"/>
    </source>
</evidence>
<evidence type="ECO:0000256" key="1">
    <source>
        <dbReference type="ARBA" id="ARBA00004123"/>
    </source>
</evidence>
<dbReference type="GO" id="GO:0003723">
    <property type="term" value="F:RNA binding"/>
    <property type="evidence" value="ECO:0007669"/>
    <property type="project" value="TreeGrafter"/>
</dbReference>
<evidence type="ECO:0000313" key="7">
    <source>
        <dbReference type="EMBL" id="KAK2721927.1"/>
    </source>
</evidence>
<accession>A0AA88IHG6</accession>
<evidence type="ECO:0000256" key="2">
    <source>
        <dbReference type="ARBA" id="ARBA00005726"/>
    </source>
</evidence>
<comment type="caution">
    <text evidence="7">The sequence shown here is derived from an EMBL/GenBank/DDBJ whole genome shotgun (WGS) entry which is preliminary data.</text>
</comment>
<proteinExistence type="inferred from homology"/>
<dbReference type="Proteomes" id="UP001187531">
    <property type="component" value="Unassembled WGS sequence"/>
</dbReference>
<keyword evidence="4" id="KW-0805">Transcription regulation</keyword>
<evidence type="ECO:0000256" key="5">
    <source>
        <dbReference type="ARBA" id="ARBA00023163"/>
    </source>
</evidence>
<dbReference type="GO" id="GO:0034244">
    <property type="term" value="P:negative regulation of transcription elongation by RNA polymerase II"/>
    <property type="evidence" value="ECO:0007669"/>
    <property type="project" value="TreeGrafter"/>
</dbReference>
<dbReference type="EMBL" id="JAVRJZ010000005">
    <property type="protein sequence ID" value="KAK2721927.1"/>
    <property type="molecule type" value="Genomic_DNA"/>
</dbReference>
<protein>
    <recommendedName>
        <fullName evidence="9">Negative elongation factor D</fullName>
    </recommendedName>
</protein>
<comment type="similarity">
    <text evidence="2">Belongs to the NELF-D family.</text>
</comment>
<dbReference type="PANTHER" id="PTHR12144">
    <property type="entry name" value="NEGATIVE ELONGATION FACTOR D"/>
    <property type="match status" value="1"/>
</dbReference>
<feature type="non-terminal residue" evidence="7">
    <location>
        <position position="218"/>
    </location>
</feature>
<evidence type="ECO:0000313" key="8">
    <source>
        <dbReference type="Proteomes" id="UP001187531"/>
    </source>
</evidence>
<organism evidence="7 8">
    <name type="scientific">Artemia franciscana</name>
    <name type="common">Brine shrimp</name>
    <name type="synonym">Artemia sanfranciscana</name>
    <dbReference type="NCBI Taxonomy" id="6661"/>
    <lineage>
        <taxon>Eukaryota</taxon>
        <taxon>Metazoa</taxon>
        <taxon>Ecdysozoa</taxon>
        <taxon>Arthropoda</taxon>
        <taxon>Crustacea</taxon>
        <taxon>Branchiopoda</taxon>
        <taxon>Anostraca</taxon>
        <taxon>Artemiidae</taxon>
        <taxon>Artemia</taxon>
    </lineage>
</organism>
<dbReference type="GO" id="GO:0032021">
    <property type="term" value="C:NELF complex"/>
    <property type="evidence" value="ECO:0007669"/>
    <property type="project" value="TreeGrafter"/>
</dbReference>
<name>A0AA88IHG6_ARTSF</name>